<keyword evidence="2" id="KW-1185">Reference proteome</keyword>
<evidence type="ECO:0000313" key="2">
    <source>
        <dbReference type="Proteomes" id="UP000678393"/>
    </source>
</evidence>
<sequence length="85" mass="9857">AKQGIHELEISFGGELDLHKHYKNCKKNPAHQNFFPVSKLEKYHLPEPYCSSEIIDWIRRMSAFTVKISVRYVSPNRPPGYPLSS</sequence>
<comment type="caution">
    <text evidence="1">The sequence shown here is derived from an EMBL/GenBank/DDBJ whole genome shotgun (WGS) entry which is preliminary data.</text>
</comment>
<gene>
    <name evidence="1" type="ORF">CUNI_LOCUS7051</name>
</gene>
<dbReference type="Proteomes" id="UP000678393">
    <property type="component" value="Unassembled WGS sequence"/>
</dbReference>
<feature type="non-terminal residue" evidence="1">
    <location>
        <position position="1"/>
    </location>
</feature>
<feature type="non-terminal residue" evidence="1">
    <location>
        <position position="85"/>
    </location>
</feature>
<dbReference type="OrthoDB" id="6198763at2759"/>
<reference evidence="1" key="1">
    <citation type="submission" date="2021-04" db="EMBL/GenBank/DDBJ databases">
        <authorList>
            <consortium name="Molecular Ecology Group"/>
        </authorList>
    </citation>
    <scope>NUCLEOTIDE SEQUENCE</scope>
</reference>
<proteinExistence type="predicted"/>
<evidence type="ECO:0000313" key="1">
    <source>
        <dbReference type="EMBL" id="CAG5121493.1"/>
    </source>
</evidence>
<dbReference type="EMBL" id="CAJHNH020001101">
    <property type="protein sequence ID" value="CAG5121493.1"/>
    <property type="molecule type" value="Genomic_DNA"/>
</dbReference>
<organism evidence="1 2">
    <name type="scientific">Candidula unifasciata</name>
    <dbReference type="NCBI Taxonomy" id="100452"/>
    <lineage>
        <taxon>Eukaryota</taxon>
        <taxon>Metazoa</taxon>
        <taxon>Spiralia</taxon>
        <taxon>Lophotrochozoa</taxon>
        <taxon>Mollusca</taxon>
        <taxon>Gastropoda</taxon>
        <taxon>Heterobranchia</taxon>
        <taxon>Euthyneura</taxon>
        <taxon>Panpulmonata</taxon>
        <taxon>Eupulmonata</taxon>
        <taxon>Stylommatophora</taxon>
        <taxon>Helicina</taxon>
        <taxon>Helicoidea</taxon>
        <taxon>Geomitridae</taxon>
        <taxon>Candidula</taxon>
    </lineage>
</organism>
<protein>
    <submittedName>
        <fullName evidence="1">Uncharacterized protein</fullName>
    </submittedName>
</protein>
<name>A0A8S3YWK5_9EUPU</name>
<accession>A0A8S3YWK5</accession>
<dbReference type="AlphaFoldDB" id="A0A8S3YWK5"/>